<proteinExistence type="predicted"/>
<dbReference type="EMBL" id="BLAP01000030">
    <property type="protein sequence ID" value="GET12320.1"/>
    <property type="molecule type" value="Genomic_DNA"/>
</dbReference>
<dbReference type="AlphaFoldDB" id="A0A6F9Y4S0"/>
<comment type="caution">
    <text evidence="1">The sequence shown here is derived from an EMBL/GenBank/DDBJ whole genome shotgun (WGS) entry which is preliminary data.</text>
</comment>
<dbReference type="Proteomes" id="UP000494160">
    <property type="component" value="Unassembled WGS sequence"/>
</dbReference>
<protein>
    <submittedName>
        <fullName evidence="1">Uncharacterized protein</fullName>
    </submittedName>
</protein>
<evidence type="ECO:0000313" key="1">
    <source>
        <dbReference type="EMBL" id="GET12320.1"/>
    </source>
</evidence>
<organism evidence="1">
    <name type="scientific">Ligilactobacillus agilis</name>
    <dbReference type="NCBI Taxonomy" id="1601"/>
    <lineage>
        <taxon>Bacteria</taxon>
        <taxon>Bacillati</taxon>
        <taxon>Bacillota</taxon>
        <taxon>Bacilli</taxon>
        <taxon>Lactobacillales</taxon>
        <taxon>Lactobacillaceae</taxon>
        <taxon>Ligilactobacillus</taxon>
    </lineage>
</organism>
<gene>
    <name evidence="1" type="ORF">SN811_08200</name>
</gene>
<sequence length="66" mass="7739">MSCLLMNINGDDFRMTGMEAEKLLKEYVKQKKIFNKKKAKSNKVTAPLVNGISVENNWHIKIRRTW</sequence>
<accession>A0A6F9Y4S0</accession>
<name>A0A6F9Y4S0_9LACO</name>
<reference evidence="1" key="1">
    <citation type="submission" date="2019-10" db="EMBL/GenBank/DDBJ databases">
        <title>Lactobacillus agilis SN811 Whole Genome Sequencing Project.</title>
        <authorList>
            <person name="Suzuki S."/>
            <person name="Endo A."/>
            <person name="Maeno S."/>
            <person name="Shiwa Y."/>
            <person name="Matsutani M."/>
            <person name="Kajikawa A."/>
        </authorList>
    </citation>
    <scope>NUCLEOTIDE SEQUENCE</scope>
    <source>
        <strain evidence="1">SN811</strain>
    </source>
</reference>